<gene>
    <name evidence="1" type="ORF">Bca52824_000391</name>
</gene>
<proteinExistence type="predicted"/>
<evidence type="ECO:0000313" key="2">
    <source>
        <dbReference type="Proteomes" id="UP000886595"/>
    </source>
</evidence>
<dbReference type="Proteomes" id="UP000886595">
    <property type="component" value="Unassembled WGS sequence"/>
</dbReference>
<reference evidence="1 2" key="1">
    <citation type="submission" date="2020-02" db="EMBL/GenBank/DDBJ databases">
        <authorList>
            <person name="Ma Q."/>
            <person name="Huang Y."/>
            <person name="Song X."/>
            <person name="Pei D."/>
        </authorList>
    </citation>
    <scope>NUCLEOTIDE SEQUENCE [LARGE SCALE GENOMIC DNA]</scope>
    <source>
        <strain evidence="1">Sxm20200214</strain>
        <tissue evidence="1">Leaf</tissue>
    </source>
</reference>
<protein>
    <submittedName>
        <fullName evidence="1">Uncharacterized protein</fullName>
    </submittedName>
</protein>
<sequence length="81" mass="9050">MFMLTKEIKSNLEREKQLVVVLRSSRISNASSSSSLLIDFSLGVSKGRELSNQVYVSEEIRVNAFSKAEKLQADWGIASQN</sequence>
<name>A0A8X7WGG2_BRACI</name>
<comment type="caution">
    <text evidence="1">The sequence shown here is derived from an EMBL/GenBank/DDBJ whole genome shotgun (WGS) entry which is preliminary data.</text>
</comment>
<dbReference type="AlphaFoldDB" id="A0A8X7WGG2"/>
<evidence type="ECO:0000313" key="1">
    <source>
        <dbReference type="EMBL" id="KAG2329211.1"/>
    </source>
</evidence>
<organism evidence="1 2">
    <name type="scientific">Brassica carinata</name>
    <name type="common">Ethiopian mustard</name>
    <name type="synonym">Abyssinian cabbage</name>
    <dbReference type="NCBI Taxonomy" id="52824"/>
    <lineage>
        <taxon>Eukaryota</taxon>
        <taxon>Viridiplantae</taxon>
        <taxon>Streptophyta</taxon>
        <taxon>Embryophyta</taxon>
        <taxon>Tracheophyta</taxon>
        <taxon>Spermatophyta</taxon>
        <taxon>Magnoliopsida</taxon>
        <taxon>eudicotyledons</taxon>
        <taxon>Gunneridae</taxon>
        <taxon>Pentapetalae</taxon>
        <taxon>rosids</taxon>
        <taxon>malvids</taxon>
        <taxon>Brassicales</taxon>
        <taxon>Brassicaceae</taxon>
        <taxon>Brassiceae</taxon>
        <taxon>Brassica</taxon>
    </lineage>
</organism>
<dbReference type="EMBL" id="JAAMPC010000001">
    <property type="protein sequence ID" value="KAG2329211.1"/>
    <property type="molecule type" value="Genomic_DNA"/>
</dbReference>
<accession>A0A8X7WGG2</accession>
<keyword evidence="2" id="KW-1185">Reference proteome</keyword>